<accession>A0A8H7YSD4</accession>
<evidence type="ECO:0000313" key="2">
    <source>
        <dbReference type="Proteomes" id="UP000670092"/>
    </source>
</evidence>
<comment type="caution">
    <text evidence="1">The sequence shown here is derived from an EMBL/GenBank/DDBJ whole genome shotgun (WGS) entry which is preliminary data.</text>
</comment>
<proteinExistence type="predicted"/>
<dbReference type="EMBL" id="JAEVHI010000003">
    <property type="protein sequence ID" value="KAG5296406.1"/>
    <property type="molecule type" value="Genomic_DNA"/>
</dbReference>
<organism evidence="1 2">
    <name type="scientific">Ajellomyces capsulatus</name>
    <name type="common">Darling's disease fungus</name>
    <name type="synonym">Histoplasma capsulatum</name>
    <dbReference type="NCBI Taxonomy" id="5037"/>
    <lineage>
        <taxon>Eukaryota</taxon>
        <taxon>Fungi</taxon>
        <taxon>Dikarya</taxon>
        <taxon>Ascomycota</taxon>
        <taxon>Pezizomycotina</taxon>
        <taxon>Eurotiomycetes</taxon>
        <taxon>Eurotiomycetidae</taxon>
        <taxon>Onygenales</taxon>
        <taxon>Ajellomycetaceae</taxon>
        <taxon>Histoplasma</taxon>
    </lineage>
</organism>
<sequence length="53" mass="6257">MFWTLLYHQCYNSQVDFHAVFLLYCKKTHYPLYSLTITGVSPRGTGLRICQNK</sequence>
<protein>
    <submittedName>
        <fullName evidence="1">Uncharacterized protein</fullName>
    </submittedName>
</protein>
<dbReference type="AlphaFoldDB" id="A0A8H7YSD4"/>
<dbReference type="VEuPathDB" id="FungiDB:I7I52_07048"/>
<gene>
    <name evidence="1" type="ORF">I7I52_07048</name>
</gene>
<reference evidence="1 2" key="1">
    <citation type="submission" date="2021-01" db="EMBL/GenBank/DDBJ databases">
        <title>Chromosome-level genome assembly of a human fungal pathogen reveals clustering of transcriptionally co-regulated genes.</title>
        <authorList>
            <person name="Voorhies M."/>
            <person name="Cohen S."/>
            <person name="Shea T.P."/>
            <person name="Petrus S."/>
            <person name="Munoz J.F."/>
            <person name="Poplawski S."/>
            <person name="Goldman W.E."/>
            <person name="Michael T."/>
            <person name="Cuomo C.A."/>
            <person name="Sil A."/>
            <person name="Beyhan S."/>
        </authorList>
    </citation>
    <scope>NUCLEOTIDE SEQUENCE [LARGE SCALE GENOMIC DNA]</scope>
    <source>
        <strain evidence="1 2">G184AR</strain>
    </source>
</reference>
<evidence type="ECO:0000313" key="1">
    <source>
        <dbReference type="EMBL" id="KAG5296406.1"/>
    </source>
</evidence>
<dbReference type="Proteomes" id="UP000670092">
    <property type="component" value="Unassembled WGS sequence"/>
</dbReference>
<name>A0A8H7YSD4_AJECA</name>